<comment type="similarity">
    <text evidence="1">Belongs to the ATP-dependent AMP-binding enzyme family.</text>
</comment>
<name>A0A9P4MB68_9PEZI</name>
<gene>
    <name evidence="4" type="ORF">NA57DRAFT_63147</name>
</gene>
<comment type="caution">
    <text evidence="4">The sequence shown here is derived from an EMBL/GenBank/DDBJ whole genome shotgun (WGS) entry which is preliminary data.</text>
</comment>
<feature type="domain" description="AMP-binding enzyme C-terminal" evidence="3">
    <location>
        <begin position="441"/>
        <end position="518"/>
    </location>
</feature>
<dbReference type="Proteomes" id="UP000799772">
    <property type="component" value="Unassembled WGS sequence"/>
</dbReference>
<evidence type="ECO:0000256" key="1">
    <source>
        <dbReference type="ARBA" id="ARBA00006432"/>
    </source>
</evidence>
<dbReference type="InterPro" id="IPR042099">
    <property type="entry name" value="ANL_N_sf"/>
</dbReference>
<dbReference type="SUPFAM" id="SSF56801">
    <property type="entry name" value="Acetyl-CoA synthetase-like"/>
    <property type="match status" value="1"/>
</dbReference>
<organism evidence="4 5">
    <name type="scientific">Rhizodiscina lignyota</name>
    <dbReference type="NCBI Taxonomy" id="1504668"/>
    <lineage>
        <taxon>Eukaryota</taxon>
        <taxon>Fungi</taxon>
        <taxon>Dikarya</taxon>
        <taxon>Ascomycota</taxon>
        <taxon>Pezizomycotina</taxon>
        <taxon>Dothideomycetes</taxon>
        <taxon>Pleosporomycetidae</taxon>
        <taxon>Aulographales</taxon>
        <taxon>Rhizodiscinaceae</taxon>
        <taxon>Rhizodiscina</taxon>
    </lineage>
</organism>
<dbReference type="AlphaFoldDB" id="A0A9P4MB68"/>
<evidence type="ECO:0000313" key="4">
    <source>
        <dbReference type="EMBL" id="KAF2104803.1"/>
    </source>
</evidence>
<dbReference type="OrthoDB" id="6509636at2759"/>
<dbReference type="Pfam" id="PF13193">
    <property type="entry name" value="AMP-binding_C"/>
    <property type="match status" value="1"/>
</dbReference>
<accession>A0A9P4MB68</accession>
<evidence type="ECO:0000259" key="3">
    <source>
        <dbReference type="Pfam" id="PF13193"/>
    </source>
</evidence>
<dbReference type="InterPro" id="IPR000873">
    <property type="entry name" value="AMP-dep_synth/lig_dom"/>
</dbReference>
<feature type="domain" description="AMP-dependent synthetase/ligase" evidence="2">
    <location>
        <begin position="28"/>
        <end position="392"/>
    </location>
</feature>
<dbReference type="PANTHER" id="PTHR24096:SF265">
    <property type="entry name" value="ENZYME, PUTATIVE (AFU_ORTHOLOGUE AFUA_5G14270)-RELATED"/>
    <property type="match status" value="1"/>
</dbReference>
<dbReference type="PANTHER" id="PTHR24096">
    <property type="entry name" value="LONG-CHAIN-FATTY-ACID--COA LIGASE"/>
    <property type="match status" value="1"/>
</dbReference>
<dbReference type="InterPro" id="IPR025110">
    <property type="entry name" value="AMP-bd_C"/>
</dbReference>
<proteinExistence type="inferred from homology"/>
<protein>
    <submittedName>
        <fullName evidence="4">AMP-binding enzyme</fullName>
    </submittedName>
</protein>
<sequence length="536" mass="59622">MPVLASEHVPLPTTDLLTWMFDLPTYDKDKPIFIDAANTSRAITCRQARAMVRRIAAGLKNAGFQRGDCLCMHTFNDIHYPVACLGAVAAGGVFAGTNPAYTVAELEHSFRTAEVRFLIVGPHLLPNVRAAASKVGIPESNIFAFDVDGEDIPPGIRSWTTLQDHGEIDWERYDDIETGKRTSVSRLFSSGTTGLPKAMDMSSYNCTSQHTLVMEHRPRPYEVRRIICNPMFLVAQVARCHISALRGGYSMYIMRRFEMGPWLANIEKFRITELNVVPAMVVMLLNSPLLKKSSLESVNLVFSGSAPLDKDLQARFKKYLRDDAVVNVVWGMSETCCVGMYYYYPDEDSSGAVGRPLPNHDVKLVDEEGKDITLSGNLGELCMRGPSIFKGYCGIPTEFDEDGYYHTGDLSHYNKDTNLWYINGRKKELIKVRGFQVAPQEIEAVLLNHPDVADASVIGVQESAETSEFPRAYIIPKPGSNPSVAAIKAYTAERLAKYKQLEGGVVFVDSLPKNANSKVMKNVLRDRAKKEMSARL</sequence>
<dbReference type="Gene3D" id="3.30.300.30">
    <property type="match status" value="1"/>
</dbReference>
<evidence type="ECO:0000313" key="5">
    <source>
        <dbReference type="Proteomes" id="UP000799772"/>
    </source>
</evidence>
<dbReference type="FunFam" id="3.30.300.30:FF:000007">
    <property type="entry name" value="4-coumarate--CoA ligase 2"/>
    <property type="match status" value="1"/>
</dbReference>
<dbReference type="Gene3D" id="3.40.50.12780">
    <property type="entry name" value="N-terminal domain of ligase-like"/>
    <property type="match status" value="1"/>
</dbReference>
<dbReference type="GO" id="GO:0019748">
    <property type="term" value="P:secondary metabolic process"/>
    <property type="evidence" value="ECO:0007669"/>
    <property type="project" value="TreeGrafter"/>
</dbReference>
<dbReference type="CDD" id="cd05911">
    <property type="entry name" value="Firefly_Luc_like"/>
    <property type="match status" value="1"/>
</dbReference>
<dbReference type="InterPro" id="IPR045851">
    <property type="entry name" value="AMP-bd_C_sf"/>
</dbReference>
<evidence type="ECO:0000259" key="2">
    <source>
        <dbReference type="Pfam" id="PF00501"/>
    </source>
</evidence>
<dbReference type="EMBL" id="ML978121">
    <property type="protein sequence ID" value="KAF2104803.1"/>
    <property type="molecule type" value="Genomic_DNA"/>
</dbReference>
<keyword evidence="5" id="KW-1185">Reference proteome</keyword>
<dbReference type="Pfam" id="PF00501">
    <property type="entry name" value="AMP-binding"/>
    <property type="match status" value="1"/>
</dbReference>
<reference evidence="4" key="1">
    <citation type="journal article" date="2020" name="Stud. Mycol.">
        <title>101 Dothideomycetes genomes: a test case for predicting lifestyles and emergence of pathogens.</title>
        <authorList>
            <person name="Haridas S."/>
            <person name="Albert R."/>
            <person name="Binder M."/>
            <person name="Bloem J."/>
            <person name="Labutti K."/>
            <person name="Salamov A."/>
            <person name="Andreopoulos B."/>
            <person name="Baker S."/>
            <person name="Barry K."/>
            <person name="Bills G."/>
            <person name="Bluhm B."/>
            <person name="Cannon C."/>
            <person name="Castanera R."/>
            <person name="Culley D."/>
            <person name="Daum C."/>
            <person name="Ezra D."/>
            <person name="Gonzalez J."/>
            <person name="Henrissat B."/>
            <person name="Kuo A."/>
            <person name="Liang C."/>
            <person name="Lipzen A."/>
            <person name="Lutzoni F."/>
            <person name="Magnuson J."/>
            <person name="Mondo S."/>
            <person name="Nolan M."/>
            <person name="Ohm R."/>
            <person name="Pangilinan J."/>
            <person name="Park H.-J."/>
            <person name="Ramirez L."/>
            <person name="Alfaro M."/>
            <person name="Sun H."/>
            <person name="Tritt A."/>
            <person name="Yoshinaga Y."/>
            <person name="Zwiers L.-H."/>
            <person name="Turgeon B."/>
            <person name="Goodwin S."/>
            <person name="Spatafora J."/>
            <person name="Crous P."/>
            <person name="Grigoriev I."/>
        </authorList>
    </citation>
    <scope>NUCLEOTIDE SEQUENCE</scope>
    <source>
        <strain evidence="4">CBS 133067</strain>
    </source>
</reference>
<dbReference type="GO" id="GO:0016405">
    <property type="term" value="F:CoA-ligase activity"/>
    <property type="evidence" value="ECO:0007669"/>
    <property type="project" value="TreeGrafter"/>
</dbReference>